<dbReference type="RefSeq" id="WP_270109641.1">
    <property type="nucleotide sequence ID" value="NZ_JAPZVP010000006.1"/>
</dbReference>
<protein>
    <submittedName>
        <fullName evidence="1">Uncharacterized protein</fullName>
    </submittedName>
</protein>
<reference evidence="1" key="1">
    <citation type="submission" date="2022-12" db="EMBL/GenBank/DDBJ databases">
        <title>Gycomyces niveus sp.nov.,a novel actinomycete isolated from soil in Shouguan.</title>
        <authorList>
            <person name="Yang X."/>
        </authorList>
    </citation>
    <scope>NUCLEOTIDE SEQUENCE</scope>
    <source>
        <strain evidence="1">NEAU-A15</strain>
    </source>
</reference>
<comment type="caution">
    <text evidence="1">The sequence shown here is derived from an EMBL/GenBank/DDBJ whole genome shotgun (WGS) entry which is preliminary data.</text>
</comment>
<evidence type="ECO:0000313" key="1">
    <source>
        <dbReference type="EMBL" id="MDA1359760.1"/>
    </source>
</evidence>
<gene>
    <name evidence="1" type="ORF">O1R50_09010</name>
</gene>
<proteinExistence type="predicted"/>
<name>A0A9X3PAK7_9ACTN</name>
<keyword evidence="2" id="KW-1185">Reference proteome</keyword>
<dbReference type="EMBL" id="JAPZVP010000006">
    <property type="protein sequence ID" value="MDA1359760.1"/>
    <property type="molecule type" value="Genomic_DNA"/>
</dbReference>
<dbReference type="Proteomes" id="UP001146067">
    <property type="component" value="Unassembled WGS sequence"/>
</dbReference>
<dbReference type="AlphaFoldDB" id="A0A9X3PAK7"/>
<sequence>MSGSVQAYHPDSGEGVADCTWHVGGDDTFKFHTSYSFEPSPAPFPAGAAEPLTELLTTAAAAVEADEARITVRMVQRALRKARREVAGRLGPIMLVPDIRRIEQWPAGITATPAPEGYPDGAVVSVDPERVESPNELVPVLLELDDLLREDVAPEAPTQE</sequence>
<organism evidence="1 2">
    <name type="scientific">Glycomyces luteolus</name>
    <dbReference type="NCBI Taxonomy" id="2670330"/>
    <lineage>
        <taxon>Bacteria</taxon>
        <taxon>Bacillati</taxon>
        <taxon>Actinomycetota</taxon>
        <taxon>Actinomycetes</taxon>
        <taxon>Glycomycetales</taxon>
        <taxon>Glycomycetaceae</taxon>
        <taxon>Glycomyces</taxon>
    </lineage>
</organism>
<evidence type="ECO:0000313" key="2">
    <source>
        <dbReference type="Proteomes" id="UP001146067"/>
    </source>
</evidence>
<accession>A0A9X3PAK7</accession>